<dbReference type="PANTHER" id="PTHR43081:SF1">
    <property type="entry name" value="ADENYLATE CYCLASE, TERMINAL-DIFFERENTIATION SPECIFIC"/>
    <property type="match status" value="1"/>
</dbReference>
<dbReference type="EMBL" id="PSNW01000010">
    <property type="protein sequence ID" value="PPE72770.1"/>
    <property type="molecule type" value="Genomic_DNA"/>
</dbReference>
<dbReference type="InterPro" id="IPR029787">
    <property type="entry name" value="Nucleotide_cyclase"/>
</dbReference>
<keyword evidence="4" id="KW-1185">Reference proteome</keyword>
<dbReference type="OrthoDB" id="9789585at2"/>
<dbReference type="SUPFAM" id="SSF52821">
    <property type="entry name" value="Rhodanese/Cell cycle control phosphatase"/>
    <property type="match status" value="1"/>
</dbReference>
<dbReference type="SUPFAM" id="SSF55073">
    <property type="entry name" value="Nucleotide cyclase"/>
    <property type="match status" value="1"/>
</dbReference>
<dbReference type="SMART" id="SM00450">
    <property type="entry name" value="RHOD"/>
    <property type="match status" value="1"/>
</dbReference>
<gene>
    <name evidence="3" type="ORF">C3942_17135</name>
</gene>
<dbReference type="PANTHER" id="PTHR43081">
    <property type="entry name" value="ADENYLATE CYCLASE, TERMINAL-DIFFERENTIATION SPECIFIC-RELATED"/>
    <property type="match status" value="1"/>
</dbReference>
<evidence type="ECO:0000259" key="2">
    <source>
        <dbReference type="PROSITE" id="PS50206"/>
    </source>
</evidence>
<evidence type="ECO:0000313" key="4">
    <source>
        <dbReference type="Proteomes" id="UP000238220"/>
    </source>
</evidence>
<dbReference type="Gene3D" id="3.30.70.1230">
    <property type="entry name" value="Nucleotide cyclase"/>
    <property type="match status" value="1"/>
</dbReference>
<proteinExistence type="predicted"/>
<feature type="domain" description="Rhodanese" evidence="2">
    <location>
        <begin position="17"/>
        <end position="109"/>
    </location>
</feature>
<dbReference type="Gene3D" id="3.40.250.10">
    <property type="entry name" value="Rhodanese-like domain"/>
    <property type="match status" value="1"/>
</dbReference>
<dbReference type="InterPro" id="IPR050697">
    <property type="entry name" value="Adenylyl/Guanylyl_Cyclase_3/4"/>
</dbReference>
<dbReference type="Pfam" id="PF00581">
    <property type="entry name" value="Rhodanese"/>
    <property type="match status" value="1"/>
</dbReference>
<dbReference type="RefSeq" id="WP_104231580.1">
    <property type="nucleotide sequence ID" value="NZ_PSNW01000010.1"/>
</dbReference>
<dbReference type="PROSITE" id="PS50125">
    <property type="entry name" value="GUANYLATE_CYCLASE_2"/>
    <property type="match status" value="1"/>
</dbReference>
<feature type="domain" description="Guanylate cyclase" evidence="1">
    <location>
        <begin position="151"/>
        <end position="272"/>
    </location>
</feature>
<sequence>MSIGRITPAALSERLRHSPAPLLLDARRRDAFRREPLALPHAVPIHMDEQPPQLPDLPRSTPIVVYCLCNGQASSTRVARWLDAAGYRDIAVLDGGWPAWLAGGGVTAVLAPEARRQIAGWTVLAEEPQGDLIAEAAFLRGLALPARRDLAVLFVDMVDSTRLFATHAPEQVLGLVQAFMEIVTEIAVSHCGDVHDFEGDGAMLYFASPTESLPAAFAIRDALAERRVTRPDLPEVRMALDFGPLVIGRIGGRERRGLSFIGTAVHTAARLLKLAPPGGIAATEAVMNHARASQQDHANAFLLHAEPQHLKGFDAPVSVYLTHQSSRRRKT</sequence>
<accession>A0A2S5TCN3</accession>
<dbReference type="PROSITE" id="PS50206">
    <property type="entry name" value="RHODANESE_3"/>
    <property type="match status" value="1"/>
</dbReference>
<reference evidence="3 4" key="1">
    <citation type="submission" date="2018-02" db="EMBL/GenBank/DDBJ databases">
        <title>Genome sequencing of Solimonas sp. HR-BB.</title>
        <authorList>
            <person name="Lee Y."/>
            <person name="Jeon C.O."/>
        </authorList>
    </citation>
    <scope>NUCLEOTIDE SEQUENCE [LARGE SCALE GENOMIC DNA]</scope>
    <source>
        <strain evidence="3 4">HR-BB</strain>
    </source>
</reference>
<dbReference type="GO" id="GO:0035556">
    <property type="term" value="P:intracellular signal transduction"/>
    <property type="evidence" value="ECO:0007669"/>
    <property type="project" value="InterPro"/>
</dbReference>
<dbReference type="GO" id="GO:0004016">
    <property type="term" value="F:adenylate cyclase activity"/>
    <property type="evidence" value="ECO:0007669"/>
    <property type="project" value="UniProtKB-ARBA"/>
</dbReference>
<dbReference type="Pfam" id="PF00211">
    <property type="entry name" value="Guanylate_cyc"/>
    <property type="match status" value="1"/>
</dbReference>
<organism evidence="3 4">
    <name type="scientific">Solimonas fluminis</name>
    <dbReference type="NCBI Taxonomy" id="2086571"/>
    <lineage>
        <taxon>Bacteria</taxon>
        <taxon>Pseudomonadati</taxon>
        <taxon>Pseudomonadota</taxon>
        <taxon>Gammaproteobacteria</taxon>
        <taxon>Nevskiales</taxon>
        <taxon>Nevskiaceae</taxon>
        <taxon>Solimonas</taxon>
    </lineage>
</organism>
<evidence type="ECO:0008006" key="5">
    <source>
        <dbReference type="Google" id="ProtNLM"/>
    </source>
</evidence>
<dbReference type="InterPro" id="IPR036873">
    <property type="entry name" value="Rhodanese-like_dom_sf"/>
</dbReference>
<dbReference type="InterPro" id="IPR001054">
    <property type="entry name" value="A/G_cyclase"/>
</dbReference>
<comment type="caution">
    <text evidence="3">The sequence shown here is derived from an EMBL/GenBank/DDBJ whole genome shotgun (WGS) entry which is preliminary data.</text>
</comment>
<protein>
    <recommendedName>
        <fullName evidence="5">Guanylate cyclase domain-containing protein</fullName>
    </recommendedName>
</protein>
<evidence type="ECO:0000313" key="3">
    <source>
        <dbReference type="EMBL" id="PPE72770.1"/>
    </source>
</evidence>
<evidence type="ECO:0000259" key="1">
    <source>
        <dbReference type="PROSITE" id="PS50125"/>
    </source>
</evidence>
<dbReference type="InterPro" id="IPR001763">
    <property type="entry name" value="Rhodanese-like_dom"/>
</dbReference>
<dbReference type="Proteomes" id="UP000238220">
    <property type="component" value="Unassembled WGS sequence"/>
</dbReference>
<dbReference type="AlphaFoldDB" id="A0A2S5TCN3"/>
<name>A0A2S5TCN3_9GAMM</name>
<dbReference type="GO" id="GO:0009190">
    <property type="term" value="P:cyclic nucleotide biosynthetic process"/>
    <property type="evidence" value="ECO:0007669"/>
    <property type="project" value="InterPro"/>
</dbReference>
<dbReference type="CDD" id="cd07302">
    <property type="entry name" value="CHD"/>
    <property type="match status" value="1"/>
</dbReference>